<sequence>MQERVVRNNPHPPREHVPSRPTFPLSQNQPLCPVPPRFPPVGSTSPCPHPTSGSHSSWPPLTAAPRSSPPPPPPRGPFSQPDSALSRDSGLFSPDPWPNPLTPDPTRRLLPSASPCPQALSDLLLTPSAPLLHSVPASVHYSFLGPLACPLGPGPLLPLAAQPTSQAGATEAEARGPGFWDAFASRWHQQQSMLRGAEPTPNADPEPQDQAKEEANERPEPREVDPAAGFKWDFLTNKLAEMR</sequence>
<feature type="compositionally biased region" description="Polar residues" evidence="1">
    <location>
        <begin position="42"/>
        <end position="57"/>
    </location>
</feature>
<evidence type="ECO:0000256" key="1">
    <source>
        <dbReference type="SAM" id="MobiDB-lite"/>
    </source>
</evidence>
<dbReference type="Proteomes" id="UP000335636">
    <property type="component" value="Unassembled WGS sequence"/>
</dbReference>
<feature type="region of interest" description="Disordered" evidence="1">
    <location>
        <begin position="1"/>
        <end position="119"/>
    </location>
</feature>
<feature type="non-terminal residue" evidence="2">
    <location>
        <position position="243"/>
    </location>
</feature>
<feature type="region of interest" description="Disordered" evidence="1">
    <location>
        <begin position="189"/>
        <end position="230"/>
    </location>
</feature>
<comment type="caution">
    <text evidence="2">The sequence shown here is derived from an EMBL/GenBank/DDBJ whole genome shotgun (WGS) entry which is preliminary data.</text>
</comment>
<organism evidence="2 3">
    <name type="scientific">Marmota monax</name>
    <name type="common">Woodchuck</name>
    <dbReference type="NCBI Taxonomy" id="9995"/>
    <lineage>
        <taxon>Eukaryota</taxon>
        <taxon>Metazoa</taxon>
        <taxon>Chordata</taxon>
        <taxon>Craniata</taxon>
        <taxon>Vertebrata</taxon>
        <taxon>Euteleostomi</taxon>
        <taxon>Mammalia</taxon>
        <taxon>Eutheria</taxon>
        <taxon>Euarchontoglires</taxon>
        <taxon>Glires</taxon>
        <taxon>Rodentia</taxon>
        <taxon>Sciuromorpha</taxon>
        <taxon>Sciuridae</taxon>
        <taxon>Xerinae</taxon>
        <taxon>Marmotini</taxon>
        <taxon>Marmota</taxon>
    </lineage>
</organism>
<keyword evidence="3" id="KW-1185">Reference proteome</keyword>
<feature type="compositionally biased region" description="Basic and acidic residues" evidence="1">
    <location>
        <begin position="1"/>
        <end position="18"/>
    </location>
</feature>
<gene>
    <name evidence="2" type="ORF">MONAX_5E020864</name>
</gene>
<reference evidence="2" key="1">
    <citation type="submission" date="2019-04" db="EMBL/GenBank/DDBJ databases">
        <authorList>
            <person name="Alioto T."/>
            <person name="Alioto T."/>
        </authorList>
    </citation>
    <scope>NUCLEOTIDE SEQUENCE [LARGE SCALE GENOMIC DNA]</scope>
</reference>
<evidence type="ECO:0000313" key="2">
    <source>
        <dbReference type="EMBL" id="VTJ87827.1"/>
    </source>
</evidence>
<proteinExistence type="predicted"/>
<dbReference type="AlphaFoldDB" id="A0A5E4D135"/>
<evidence type="ECO:0000313" key="3">
    <source>
        <dbReference type="Proteomes" id="UP000335636"/>
    </source>
</evidence>
<feature type="compositionally biased region" description="Pro residues" evidence="1">
    <location>
        <begin position="67"/>
        <end position="76"/>
    </location>
</feature>
<accession>A0A5E4D135</accession>
<name>A0A5E4D135_MARMO</name>
<dbReference type="EMBL" id="CABDUW010002738">
    <property type="protein sequence ID" value="VTJ87827.1"/>
    <property type="molecule type" value="Genomic_DNA"/>
</dbReference>
<feature type="compositionally biased region" description="Basic and acidic residues" evidence="1">
    <location>
        <begin position="209"/>
        <end position="225"/>
    </location>
</feature>
<protein>
    <submittedName>
        <fullName evidence="2">Uncharacterized protein</fullName>
    </submittedName>
</protein>